<dbReference type="RefSeq" id="WP_301642051.1">
    <property type="nucleotide sequence ID" value="NZ_CP098494.1"/>
</dbReference>
<gene>
    <name evidence="2" type="ORF">NCF85_15180</name>
</gene>
<keyword evidence="3" id="KW-1185">Reference proteome</keyword>
<sequence>MRYTKGAKQRGERYVWRCPAPEPMRFENCERFEELLRRTKNCAEAMGKMSTSVGLEVRVAAALLAGENSYANGVEHDHIANKIRRLLVRPVIEPSLISYWQYLSAANLDAERIAAYLQMVSGESVTKRPSPSFSIVPSGIVVFETTEESEKWVAKIKIAAADPKLRTALPIYAYVQTIMSHPFADGNGRLARSILLASLGVLCGFRYPMLALAPAFYMHSESLNTAFTRLTNTGDWTDCYTQILQTLDLAASMTENLIDIAESGPRSHVRVRFQNAM</sequence>
<dbReference type="Gene3D" id="1.10.3290.10">
    <property type="entry name" value="Fido-like domain"/>
    <property type="match status" value="1"/>
</dbReference>
<evidence type="ECO:0000313" key="2">
    <source>
        <dbReference type="EMBL" id="USA61378.1"/>
    </source>
</evidence>
<protein>
    <submittedName>
        <fullName evidence="2">Fic family protein</fullName>
    </submittedName>
</protein>
<evidence type="ECO:0000313" key="3">
    <source>
        <dbReference type="Proteomes" id="UP001056619"/>
    </source>
</evidence>
<organism evidence="2 3">
    <name type="scientific">Qipengyuania citrea</name>
    <dbReference type="NCBI Taxonomy" id="225971"/>
    <lineage>
        <taxon>Bacteria</taxon>
        <taxon>Pseudomonadati</taxon>
        <taxon>Pseudomonadota</taxon>
        <taxon>Alphaproteobacteria</taxon>
        <taxon>Sphingomonadales</taxon>
        <taxon>Erythrobacteraceae</taxon>
        <taxon>Qipengyuania</taxon>
    </lineage>
</organism>
<proteinExistence type="predicted"/>
<dbReference type="SUPFAM" id="SSF140931">
    <property type="entry name" value="Fic-like"/>
    <property type="match status" value="1"/>
</dbReference>
<feature type="domain" description="Fido" evidence="1">
    <location>
        <begin position="108"/>
        <end position="246"/>
    </location>
</feature>
<evidence type="ECO:0000259" key="1">
    <source>
        <dbReference type="PROSITE" id="PS51459"/>
    </source>
</evidence>
<dbReference type="EMBL" id="CP098494">
    <property type="protein sequence ID" value="USA61378.1"/>
    <property type="molecule type" value="Genomic_DNA"/>
</dbReference>
<dbReference type="InterPro" id="IPR003812">
    <property type="entry name" value="Fido"/>
</dbReference>
<reference evidence="2 3" key="1">
    <citation type="submission" date="2022-06" db="EMBL/GenBank/DDBJ databases">
        <authorList>
            <person name="Liu G."/>
        </authorList>
    </citation>
    <scope>NUCLEOTIDE SEQUENCE [LARGE SCALE GENOMIC DNA]</scope>
    <source>
        <strain evidence="2 3">E4</strain>
    </source>
</reference>
<name>A0ABY4UAN4_9SPHN</name>
<dbReference type="Proteomes" id="UP001056619">
    <property type="component" value="Chromosome"/>
</dbReference>
<dbReference type="InterPro" id="IPR036597">
    <property type="entry name" value="Fido-like_dom_sf"/>
</dbReference>
<accession>A0ABY4UAN4</accession>
<dbReference type="PROSITE" id="PS51459">
    <property type="entry name" value="FIDO"/>
    <property type="match status" value="1"/>
</dbReference>